<dbReference type="Pfam" id="PF00005">
    <property type="entry name" value="ABC_tran"/>
    <property type="match status" value="1"/>
</dbReference>
<dbReference type="InterPro" id="IPR017871">
    <property type="entry name" value="ABC_transporter-like_CS"/>
</dbReference>
<feature type="domain" description="ABC transporter" evidence="10">
    <location>
        <begin position="484"/>
        <end position="722"/>
    </location>
</feature>
<proteinExistence type="predicted"/>
<name>A0A8T1U5C7_9STRA</name>
<feature type="domain" description="ABC transmembrane type-1" evidence="11">
    <location>
        <begin position="106"/>
        <end position="435"/>
    </location>
</feature>
<dbReference type="GO" id="GO:0005524">
    <property type="term" value="F:ATP binding"/>
    <property type="evidence" value="ECO:0007669"/>
    <property type="project" value="UniProtKB-KW"/>
</dbReference>
<keyword evidence="2" id="KW-0813">Transport</keyword>
<dbReference type="AlphaFoldDB" id="A0A8T1U5C7"/>
<dbReference type="Proteomes" id="UP000688947">
    <property type="component" value="Unassembled WGS sequence"/>
</dbReference>
<dbReference type="OrthoDB" id="6500128at2759"/>
<keyword evidence="5" id="KW-0547">Nucleotide-binding</keyword>
<comment type="subcellular location">
    <subcellularLocation>
        <location evidence="1">Vacuole membrane</location>
        <topology evidence="1">Multi-pass membrane protein</topology>
    </subcellularLocation>
</comment>
<dbReference type="InterPro" id="IPR050173">
    <property type="entry name" value="ABC_transporter_C-like"/>
</dbReference>
<dbReference type="InterPro" id="IPR003439">
    <property type="entry name" value="ABC_transporter-like_ATP-bd"/>
</dbReference>
<dbReference type="PROSITE" id="PS50893">
    <property type="entry name" value="ABC_TRANSPORTER_2"/>
    <property type="match status" value="1"/>
</dbReference>
<comment type="caution">
    <text evidence="12">The sequence shown here is derived from an EMBL/GenBank/DDBJ whole genome shotgun (WGS) entry which is preliminary data.</text>
</comment>
<keyword evidence="4" id="KW-0677">Repeat</keyword>
<reference evidence="12" key="1">
    <citation type="submission" date="2021-01" db="EMBL/GenBank/DDBJ databases">
        <title>Phytophthora aleatoria, a newly-described species from Pinus radiata is distinct from Phytophthora cactorum isolates based on comparative genomics.</title>
        <authorList>
            <person name="Mcdougal R."/>
            <person name="Panda P."/>
            <person name="Williams N."/>
            <person name="Studholme D.J."/>
        </authorList>
    </citation>
    <scope>NUCLEOTIDE SEQUENCE</scope>
    <source>
        <strain evidence="12">NZFS 3830</strain>
    </source>
</reference>
<dbReference type="Pfam" id="PF00664">
    <property type="entry name" value="ABC_membrane"/>
    <property type="match status" value="1"/>
</dbReference>
<keyword evidence="6" id="KW-0067">ATP-binding</keyword>
<keyword evidence="3 9" id="KW-0812">Transmembrane</keyword>
<feature type="transmembrane region" description="Helical" evidence="9">
    <location>
        <begin position="234"/>
        <end position="259"/>
    </location>
</feature>
<protein>
    <submittedName>
        <fullName evidence="12">Uncharacterized protein</fullName>
    </submittedName>
</protein>
<evidence type="ECO:0000313" key="13">
    <source>
        <dbReference type="Proteomes" id="UP000688947"/>
    </source>
</evidence>
<evidence type="ECO:0000256" key="6">
    <source>
        <dbReference type="ARBA" id="ARBA00022840"/>
    </source>
</evidence>
<dbReference type="PROSITE" id="PS00211">
    <property type="entry name" value="ABC_TRANSPORTER_1"/>
    <property type="match status" value="1"/>
</dbReference>
<dbReference type="InterPro" id="IPR011527">
    <property type="entry name" value="ABC1_TM_dom"/>
</dbReference>
<dbReference type="FunFam" id="3.40.50.300:FF:000163">
    <property type="entry name" value="Multidrug resistance-associated protein member 4"/>
    <property type="match status" value="1"/>
</dbReference>
<evidence type="ECO:0000256" key="3">
    <source>
        <dbReference type="ARBA" id="ARBA00022692"/>
    </source>
</evidence>
<evidence type="ECO:0000256" key="2">
    <source>
        <dbReference type="ARBA" id="ARBA00022448"/>
    </source>
</evidence>
<dbReference type="VEuPathDB" id="FungiDB:PC110_g17640"/>
<evidence type="ECO:0000259" key="10">
    <source>
        <dbReference type="PROSITE" id="PS50893"/>
    </source>
</evidence>
<evidence type="ECO:0000313" key="12">
    <source>
        <dbReference type="EMBL" id="KAG6955461.1"/>
    </source>
</evidence>
<dbReference type="GO" id="GO:0016887">
    <property type="term" value="F:ATP hydrolysis activity"/>
    <property type="evidence" value="ECO:0007669"/>
    <property type="project" value="InterPro"/>
</dbReference>
<dbReference type="PROSITE" id="PS50929">
    <property type="entry name" value="ABC_TM1F"/>
    <property type="match status" value="1"/>
</dbReference>
<dbReference type="VEuPathDB" id="FungiDB:PC110_g2407"/>
<keyword evidence="8 9" id="KW-0472">Membrane</keyword>
<feature type="transmembrane region" description="Helical" evidence="9">
    <location>
        <begin position="291"/>
        <end position="308"/>
    </location>
</feature>
<evidence type="ECO:0000256" key="9">
    <source>
        <dbReference type="SAM" id="Phobius"/>
    </source>
</evidence>
<evidence type="ECO:0000256" key="5">
    <source>
        <dbReference type="ARBA" id="ARBA00022741"/>
    </source>
</evidence>
<dbReference type="EMBL" id="JAENGZ010000671">
    <property type="protein sequence ID" value="KAG6955461.1"/>
    <property type="molecule type" value="Genomic_DNA"/>
</dbReference>
<sequence length="724" mass="80462">MATRGEVSPLLPLHSAAESIRQPPQQEETPGIRAHWLSRVTFSWLGPLLVQGAAQPLQAENLWALEPEDDTARVTNTLREAVNNADNKNQSLWVPIRQAFGFNMYVAGACKFVGDCSGFVGPICINALIKYVEDPKVAMFSASHYGYILSGTLFAASVLQTLCLHQHHHLVIREAIRVRSALTMLVYEKSLKLSSQAKSTLGSGRILNMATIDTNRILELFYVIHYSWAAPVQLIIGMLLLVHYLGPASFAGVIIMIILLPTNQKLNNAIAQFVTMLLALLSMLAIQSSTAPVLLTLLIPVFICYVAYQRFYGKSCRELQRLDNISKSPVYAHFTQTLNGLVTIRTFEMVEQSQHTQAVKINENTKAFLLLNLINRWLGVRLEFLGAVITFAVAFFVSRDHAALSSAMAGLLLSYSQNMTSLLNWIIRNNIDMENMMNSVERTDEYCRVETEPVTLLAHHYERYTTSKSRTLQLRPHWPEHGKINFVNVCVRYDPLSSPVLRGISFTVKGGEKVGICGRTGAGKSSLLLALFRMVSFDSGVGGGSIYIDEVSTTALTLTELRSRMAIIPQDPVLFAANVRFNLDPTGQATDNELWTAIRKSRLENFIKGLRGGLDAEVLEGGDNFSVGERQLICLARAIIRDSKILCLDEATASMDHSTDEFIQTSIRREFAEATVLTIAHRVETILDYDKILVLKQGHIVEFGSPSELLNKPNSEFAGMLQNP</sequence>
<evidence type="ECO:0000259" key="11">
    <source>
        <dbReference type="PROSITE" id="PS50929"/>
    </source>
</evidence>
<evidence type="ECO:0000256" key="4">
    <source>
        <dbReference type="ARBA" id="ARBA00022737"/>
    </source>
</evidence>
<dbReference type="SMART" id="SM00382">
    <property type="entry name" value="AAA"/>
    <property type="match status" value="1"/>
</dbReference>
<feature type="transmembrane region" description="Helical" evidence="9">
    <location>
        <begin position="378"/>
        <end position="397"/>
    </location>
</feature>
<dbReference type="PANTHER" id="PTHR24223:SF443">
    <property type="entry name" value="MULTIDRUG-RESISTANCE LIKE PROTEIN 1, ISOFORM I"/>
    <property type="match status" value="1"/>
</dbReference>
<evidence type="ECO:0000256" key="8">
    <source>
        <dbReference type="ARBA" id="ARBA00023136"/>
    </source>
</evidence>
<organism evidence="12 13">
    <name type="scientific">Phytophthora cactorum</name>
    <dbReference type="NCBI Taxonomy" id="29920"/>
    <lineage>
        <taxon>Eukaryota</taxon>
        <taxon>Sar</taxon>
        <taxon>Stramenopiles</taxon>
        <taxon>Oomycota</taxon>
        <taxon>Peronosporomycetes</taxon>
        <taxon>Peronosporales</taxon>
        <taxon>Peronosporaceae</taxon>
        <taxon>Phytophthora</taxon>
    </lineage>
</organism>
<dbReference type="InterPro" id="IPR003593">
    <property type="entry name" value="AAA+_ATPase"/>
</dbReference>
<keyword evidence="7 9" id="KW-1133">Transmembrane helix</keyword>
<evidence type="ECO:0000256" key="1">
    <source>
        <dbReference type="ARBA" id="ARBA00004128"/>
    </source>
</evidence>
<evidence type="ECO:0000256" key="7">
    <source>
        <dbReference type="ARBA" id="ARBA00022989"/>
    </source>
</evidence>
<accession>A0A8T1U5C7</accession>
<feature type="transmembrane region" description="Helical" evidence="9">
    <location>
        <begin position="266"/>
        <end position="285"/>
    </location>
</feature>
<gene>
    <name evidence="12" type="ORF">JG687_00011182</name>
</gene>
<dbReference type="GO" id="GO:0005774">
    <property type="term" value="C:vacuolar membrane"/>
    <property type="evidence" value="ECO:0007669"/>
    <property type="project" value="UniProtKB-SubCell"/>
</dbReference>
<dbReference type="CDD" id="cd03244">
    <property type="entry name" value="ABCC_MRP_domain2"/>
    <property type="match status" value="1"/>
</dbReference>
<dbReference type="GO" id="GO:0140359">
    <property type="term" value="F:ABC-type transporter activity"/>
    <property type="evidence" value="ECO:0007669"/>
    <property type="project" value="InterPro"/>
</dbReference>
<dbReference type="PANTHER" id="PTHR24223">
    <property type="entry name" value="ATP-BINDING CASSETTE SUB-FAMILY C"/>
    <property type="match status" value="1"/>
</dbReference>